<feature type="transmembrane region" description="Helical" evidence="6">
    <location>
        <begin position="348"/>
        <end position="367"/>
    </location>
</feature>
<keyword evidence="5 6" id="KW-0472">Membrane</keyword>
<dbReference type="GO" id="GO:0022857">
    <property type="term" value="F:transmembrane transporter activity"/>
    <property type="evidence" value="ECO:0007669"/>
    <property type="project" value="InterPro"/>
</dbReference>
<dbReference type="Pfam" id="PF00854">
    <property type="entry name" value="PTR2"/>
    <property type="match status" value="2"/>
</dbReference>
<organism evidence="8 9">
    <name type="scientific">Vanilla planifolia</name>
    <name type="common">Vanilla</name>
    <dbReference type="NCBI Taxonomy" id="51239"/>
    <lineage>
        <taxon>Eukaryota</taxon>
        <taxon>Viridiplantae</taxon>
        <taxon>Streptophyta</taxon>
        <taxon>Embryophyta</taxon>
        <taxon>Tracheophyta</taxon>
        <taxon>Spermatophyta</taxon>
        <taxon>Magnoliopsida</taxon>
        <taxon>Liliopsida</taxon>
        <taxon>Asparagales</taxon>
        <taxon>Orchidaceae</taxon>
        <taxon>Vanilloideae</taxon>
        <taxon>Vanilleae</taxon>
        <taxon>Vanilla</taxon>
    </lineage>
</organism>
<protein>
    <recommendedName>
        <fullName evidence="7">Major facilitator superfamily (MFS) profile domain-containing protein</fullName>
    </recommendedName>
</protein>
<dbReference type="InterPro" id="IPR020846">
    <property type="entry name" value="MFS_dom"/>
</dbReference>
<feature type="transmembrane region" description="Helical" evidence="6">
    <location>
        <begin position="195"/>
        <end position="217"/>
    </location>
</feature>
<dbReference type="InterPro" id="IPR036259">
    <property type="entry name" value="MFS_trans_sf"/>
</dbReference>
<evidence type="ECO:0000256" key="4">
    <source>
        <dbReference type="ARBA" id="ARBA00022989"/>
    </source>
</evidence>
<dbReference type="PANTHER" id="PTHR11654">
    <property type="entry name" value="OLIGOPEPTIDE TRANSPORTER-RELATED"/>
    <property type="match status" value="1"/>
</dbReference>
<feature type="transmembrane region" description="Helical" evidence="6">
    <location>
        <begin position="126"/>
        <end position="146"/>
    </location>
</feature>
<feature type="transmembrane region" description="Helical" evidence="6">
    <location>
        <begin position="60"/>
        <end position="81"/>
    </location>
</feature>
<dbReference type="Proteomes" id="UP000639772">
    <property type="component" value="Chromosome 10"/>
</dbReference>
<evidence type="ECO:0000313" key="8">
    <source>
        <dbReference type="EMBL" id="KAG0465106.1"/>
    </source>
</evidence>
<comment type="caution">
    <text evidence="8">The sequence shown here is derived from an EMBL/GenBank/DDBJ whole genome shotgun (WGS) entry which is preliminary data.</text>
</comment>
<keyword evidence="3 6" id="KW-0812">Transmembrane</keyword>
<proteinExistence type="inferred from homology"/>
<dbReference type="InterPro" id="IPR000109">
    <property type="entry name" value="POT_fam"/>
</dbReference>
<accession>A0A835Q6M1</accession>
<feature type="transmembrane region" description="Helical" evidence="6">
    <location>
        <begin position="428"/>
        <end position="449"/>
    </location>
</feature>
<reference evidence="8 9" key="1">
    <citation type="journal article" date="2020" name="Nat. Food">
        <title>A phased Vanilla planifolia genome enables genetic improvement of flavour and production.</title>
        <authorList>
            <person name="Hasing T."/>
            <person name="Tang H."/>
            <person name="Brym M."/>
            <person name="Khazi F."/>
            <person name="Huang T."/>
            <person name="Chambers A.H."/>
        </authorList>
    </citation>
    <scope>NUCLEOTIDE SEQUENCE [LARGE SCALE GENOMIC DNA]</scope>
    <source>
        <tissue evidence="8">Leaf</tissue>
    </source>
</reference>
<dbReference type="EMBL" id="JADCNM010000010">
    <property type="protein sequence ID" value="KAG0465106.1"/>
    <property type="molecule type" value="Genomic_DNA"/>
</dbReference>
<feature type="transmembrane region" description="Helical" evidence="6">
    <location>
        <begin position="318"/>
        <end position="336"/>
    </location>
</feature>
<evidence type="ECO:0000256" key="1">
    <source>
        <dbReference type="ARBA" id="ARBA00004141"/>
    </source>
</evidence>
<feature type="transmembrane region" description="Helical" evidence="6">
    <location>
        <begin position="21"/>
        <end position="40"/>
    </location>
</feature>
<evidence type="ECO:0000256" key="2">
    <source>
        <dbReference type="ARBA" id="ARBA00005982"/>
    </source>
</evidence>
<evidence type="ECO:0000256" key="6">
    <source>
        <dbReference type="SAM" id="Phobius"/>
    </source>
</evidence>
<feature type="transmembrane region" description="Helical" evidence="6">
    <location>
        <begin position="282"/>
        <end position="306"/>
    </location>
</feature>
<evidence type="ECO:0000259" key="7">
    <source>
        <dbReference type="PROSITE" id="PS50850"/>
    </source>
</evidence>
<evidence type="ECO:0000313" key="9">
    <source>
        <dbReference type="Proteomes" id="UP000639772"/>
    </source>
</evidence>
<sequence length="458" mass="48196">MDEAFIPLTNRDLGGWKTCSFIVGVMVGVGMVVTGVSYNLEVYLIQAYHVGRIDATQINTVVSGCISLAPVVGGVIADCFLGCSTVFAASSASCFLGMLVFTLTATLPCLRPVPCSPLATCHPASVAQLTVLFVAIALLSAGVGGTRYNGMTMGASQFANPADRAAFFNYSFVALFLSSIAGAILLVYAQDSLGWLSGFALSAVVAGIAFLFPLLLLGRPSLLLHPRRKTGQLTSFRGEAGSLLALLSVVSTGILPSANISIQTSMTVLQALAMDRRLGRETLIRVPAGSINVFVLATAAISIMVLDRAAKAVRPLRRMGIGYLINAAAMAALAATESRRLAAGDAAPVMWLAPALVLVGIGEAWHYPGGVAFYYQEFPVGLRSTATGTMAVVTGVGFYLSSGIVAAVRKETGWLKDDLNESRLDKVYGMLAVIGMANFVYFLVCACIYEKRKSRLVS</sequence>
<dbReference type="AlphaFoldDB" id="A0A835Q6M1"/>
<name>A0A835Q6M1_VANPL</name>
<dbReference type="SUPFAM" id="SSF103473">
    <property type="entry name" value="MFS general substrate transporter"/>
    <property type="match status" value="1"/>
</dbReference>
<dbReference type="Gene3D" id="1.20.1250.20">
    <property type="entry name" value="MFS general substrate transporter like domains"/>
    <property type="match status" value="2"/>
</dbReference>
<feature type="transmembrane region" description="Helical" evidence="6">
    <location>
        <begin position="86"/>
        <end position="106"/>
    </location>
</feature>
<feature type="domain" description="Major facilitator superfamily (MFS) profile" evidence="7">
    <location>
        <begin position="1"/>
        <end position="453"/>
    </location>
</feature>
<gene>
    <name evidence="8" type="ORF">HPP92_019270</name>
</gene>
<comment type="subcellular location">
    <subcellularLocation>
        <location evidence="1">Membrane</location>
        <topology evidence="1">Multi-pass membrane protein</topology>
    </subcellularLocation>
</comment>
<dbReference type="GO" id="GO:0016020">
    <property type="term" value="C:membrane"/>
    <property type="evidence" value="ECO:0007669"/>
    <property type="project" value="UniProtKB-SubCell"/>
</dbReference>
<dbReference type="OrthoDB" id="8904098at2759"/>
<keyword evidence="4 6" id="KW-1133">Transmembrane helix</keyword>
<feature type="transmembrane region" description="Helical" evidence="6">
    <location>
        <begin position="167"/>
        <end position="189"/>
    </location>
</feature>
<evidence type="ECO:0000256" key="5">
    <source>
        <dbReference type="ARBA" id="ARBA00023136"/>
    </source>
</evidence>
<evidence type="ECO:0000256" key="3">
    <source>
        <dbReference type="ARBA" id="ARBA00022692"/>
    </source>
</evidence>
<dbReference type="PROSITE" id="PS50850">
    <property type="entry name" value="MFS"/>
    <property type="match status" value="1"/>
</dbReference>
<comment type="similarity">
    <text evidence="2">Belongs to the major facilitator superfamily. Proton-dependent oligopeptide transporter (POT/PTR) (TC 2.A.17) family.</text>
</comment>
<feature type="transmembrane region" description="Helical" evidence="6">
    <location>
        <begin position="238"/>
        <end position="262"/>
    </location>
</feature>
<feature type="transmembrane region" description="Helical" evidence="6">
    <location>
        <begin position="388"/>
        <end position="408"/>
    </location>
</feature>